<feature type="compositionally biased region" description="Acidic residues" evidence="8">
    <location>
        <begin position="343"/>
        <end position="388"/>
    </location>
</feature>
<reference evidence="11 12" key="1">
    <citation type="submission" date="2024-03" db="EMBL/GenBank/DDBJ databases">
        <title>The Acrasis kona genome and developmental transcriptomes reveal deep origins of eukaryotic multicellular pathways.</title>
        <authorList>
            <person name="Sheikh S."/>
            <person name="Fu C.-J."/>
            <person name="Brown M.W."/>
            <person name="Baldauf S.L."/>
        </authorList>
    </citation>
    <scope>NUCLEOTIDE SEQUENCE [LARGE SCALE GENOMIC DNA]</scope>
    <source>
        <strain evidence="11 12">ATCC MYA-3509</strain>
    </source>
</reference>
<dbReference type="InterPro" id="IPR011545">
    <property type="entry name" value="DEAD/DEAH_box_helicase_dom"/>
</dbReference>
<feature type="region of interest" description="Disordered" evidence="8">
    <location>
        <begin position="676"/>
        <end position="729"/>
    </location>
</feature>
<comment type="catalytic activity">
    <reaction evidence="7">
        <text>ATP + H2O = ADP + phosphate + H(+)</text>
        <dbReference type="Rhea" id="RHEA:13065"/>
        <dbReference type="ChEBI" id="CHEBI:15377"/>
        <dbReference type="ChEBI" id="CHEBI:15378"/>
        <dbReference type="ChEBI" id="CHEBI:30616"/>
        <dbReference type="ChEBI" id="CHEBI:43474"/>
        <dbReference type="ChEBI" id="CHEBI:456216"/>
        <dbReference type="EC" id="3.6.4.13"/>
    </reaction>
</comment>
<comment type="similarity">
    <text evidence="6">Belongs to the DEAD box helicase family.</text>
</comment>
<evidence type="ECO:0000256" key="3">
    <source>
        <dbReference type="ARBA" id="ARBA00022806"/>
    </source>
</evidence>
<evidence type="ECO:0000256" key="2">
    <source>
        <dbReference type="ARBA" id="ARBA00022801"/>
    </source>
</evidence>
<dbReference type="InterPro" id="IPR027417">
    <property type="entry name" value="P-loop_NTPase"/>
</dbReference>
<dbReference type="InterPro" id="IPR014001">
    <property type="entry name" value="Helicase_ATP-bd"/>
</dbReference>
<evidence type="ECO:0000259" key="9">
    <source>
        <dbReference type="PROSITE" id="PS51192"/>
    </source>
</evidence>
<sequence>MNILVATPGRLLQHMDSTVGFSADNLAILVLDEADRLLEPGFKQELNSVLTNLPKERQTLLFSATQTKSVKDLARLSLKKSNTEYVSVHEAEPVPTKLVQTFIECELFEKVDVLFSFIKSHLKNKIVVFVSTMKQVKYFQEVVKLLLPQIISCKLSGSMSQKSRREQYEEFCASRNAVLFATDIAARGLDFPRVDFVVQLDIPVSTQAYIHRVGRTARLHAEGKSIMIVTPQDNSFLQVLEDERHISSIKETKVNPSHIVSIKDQLSALLSFDVNLKLTALRYYESYLRHVNKNHKAGDKVHVNVRELPLDDFAQRLGLASKPSVKLIKNDTRSEDVQSGQDEQMDEEDDDEEEEEEDDEEVEEAGDVNDENVEADGSDDDDEDDEDQVYNVFFEGDSEIKGKVLEEYESSDSEQEESESESEEEEVKEPEQEEEEKKPKKKLTKLEKAIGRRTATTLHSKDYRSLTKEQGDQDEDDFFTIKRSTEELDLDPELQGDVELPIGKRSKFKLNAGLNKRIIFGEDGEKPKSYFETVVQDLNQLDPTQVSKDSAEYKKELLTSISQAEKQDKEKAKEVRKELRRKQKEERKRLEALRDTVDDLTQGLDPERRKSGIAGGVQLDVNNKQLIDRVGDADFEIDKGVSEFVKHLEDDADEAREERMYRKDKNVDDVVAELTKQRDQREREQGIKKRTMQSKRKFEEIMKNEQVQPAKKKKSTLQDDEDIAMQLLQ</sequence>
<feature type="compositionally biased region" description="Basic and acidic residues" evidence="8">
    <location>
        <begin position="459"/>
        <end position="471"/>
    </location>
</feature>
<keyword evidence="12" id="KW-1185">Reference proteome</keyword>
<dbReference type="GO" id="GO:0003724">
    <property type="term" value="F:RNA helicase activity"/>
    <property type="evidence" value="ECO:0007669"/>
    <property type="project" value="UniProtKB-EC"/>
</dbReference>
<feature type="compositionally biased region" description="Basic and acidic residues" evidence="8">
    <location>
        <begin position="565"/>
        <end position="588"/>
    </location>
</feature>
<dbReference type="GO" id="GO:0003723">
    <property type="term" value="F:RNA binding"/>
    <property type="evidence" value="ECO:0007669"/>
    <property type="project" value="UniProtKB-UniRule"/>
</dbReference>
<feature type="region of interest" description="Disordered" evidence="8">
    <location>
        <begin position="328"/>
        <end position="477"/>
    </location>
</feature>
<accession>A0AAW2Z6G4</accession>
<comment type="caution">
    <text evidence="11">The sequence shown here is derived from an EMBL/GenBank/DDBJ whole genome shotgun (WGS) entry which is preliminary data.</text>
</comment>
<organism evidence="11 12">
    <name type="scientific">Acrasis kona</name>
    <dbReference type="NCBI Taxonomy" id="1008807"/>
    <lineage>
        <taxon>Eukaryota</taxon>
        <taxon>Discoba</taxon>
        <taxon>Heterolobosea</taxon>
        <taxon>Tetramitia</taxon>
        <taxon>Eutetramitia</taxon>
        <taxon>Acrasidae</taxon>
        <taxon>Acrasis</taxon>
    </lineage>
</organism>
<dbReference type="SUPFAM" id="SSF52540">
    <property type="entry name" value="P-loop containing nucleoside triphosphate hydrolases"/>
    <property type="match status" value="1"/>
</dbReference>
<comment type="domain">
    <text evidence="7">The Q motif is unique to and characteristic of the DEAD box family of RNA helicases and controls ATP binding and hydrolysis.</text>
</comment>
<keyword evidence="2 6" id="KW-0378">Hydrolase</keyword>
<protein>
    <recommendedName>
        <fullName evidence="7">ATP-dependent RNA helicase</fullName>
        <ecNumber evidence="7">3.6.4.13</ecNumber>
    </recommendedName>
</protein>
<dbReference type="InterPro" id="IPR025313">
    <property type="entry name" value="SPB4-like_CTE"/>
</dbReference>
<dbReference type="Proteomes" id="UP001431209">
    <property type="component" value="Unassembled WGS sequence"/>
</dbReference>
<feature type="region of interest" description="Disordered" evidence="8">
    <location>
        <begin position="563"/>
        <end position="588"/>
    </location>
</feature>
<evidence type="ECO:0000256" key="7">
    <source>
        <dbReference type="RuleBase" id="RU365068"/>
    </source>
</evidence>
<comment type="function">
    <text evidence="7">RNA helicase.</text>
</comment>
<keyword evidence="4 6" id="KW-0067">ATP-binding</keyword>
<feature type="non-terminal residue" evidence="11">
    <location>
        <position position="729"/>
    </location>
</feature>
<evidence type="ECO:0000256" key="5">
    <source>
        <dbReference type="ARBA" id="ARBA00022884"/>
    </source>
</evidence>
<feature type="domain" description="Helicase C-terminal" evidence="10">
    <location>
        <begin position="110"/>
        <end position="260"/>
    </location>
</feature>
<dbReference type="GO" id="GO:0005524">
    <property type="term" value="F:ATP binding"/>
    <property type="evidence" value="ECO:0007669"/>
    <property type="project" value="UniProtKB-UniRule"/>
</dbReference>
<dbReference type="PANTHER" id="PTHR24031">
    <property type="entry name" value="RNA HELICASE"/>
    <property type="match status" value="1"/>
</dbReference>
<evidence type="ECO:0000313" key="11">
    <source>
        <dbReference type="EMBL" id="KAL0485060.1"/>
    </source>
</evidence>
<keyword evidence="1 6" id="KW-0547">Nucleotide-binding</keyword>
<feature type="domain" description="Helicase ATP-binding" evidence="9">
    <location>
        <begin position="1"/>
        <end position="84"/>
    </location>
</feature>
<dbReference type="PROSITE" id="PS51192">
    <property type="entry name" value="HELICASE_ATP_BIND_1"/>
    <property type="match status" value="1"/>
</dbReference>
<dbReference type="Pfam" id="PF00270">
    <property type="entry name" value="DEAD"/>
    <property type="match status" value="1"/>
</dbReference>
<feature type="compositionally biased region" description="Basic and acidic residues" evidence="8">
    <location>
        <begin position="676"/>
        <end position="687"/>
    </location>
</feature>
<dbReference type="SMART" id="SM01178">
    <property type="entry name" value="DUF4217"/>
    <property type="match status" value="1"/>
</dbReference>
<evidence type="ECO:0000256" key="1">
    <source>
        <dbReference type="ARBA" id="ARBA00022741"/>
    </source>
</evidence>
<dbReference type="Gene3D" id="3.40.50.300">
    <property type="entry name" value="P-loop containing nucleotide triphosphate hydrolases"/>
    <property type="match status" value="2"/>
</dbReference>
<dbReference type="EC" id="3.6.4.13" evidence="7"/>
<evidence type="ECO:0000313" key="12">
    <source>
        <dbReference type="Proteomes" id="UP001431209"/>
    </source>
</evidence>
<dbReference type="InterPro" id="IPR000629">
    <property type="entry name" value="RNA-helicase_DEAD-box_CS"/>
</dbReference>
<dbReference type="GO" id="GO:0016787">
    <property type="term" value="F:hydrolase activity"/>
    <property type="evidence" value="ECO:0007669"/>
    <property type="project" value="UniProtKB-KW"/>
</dbReference>
<evidence type="ECO:0000256" key="6">
    <source>
        <dbReference type="RuleBase" id="RU000492"/>
    </source>
</evidence>
<keyword evidence="5 7" id="KW-0694">RNA-binding</keyword>
<evidence type="ECO:0000256" key="8">
    <source>
        <dbReference type="SAM" id="MobiDB-lite"/>
    </source>
</evidence>
<dbReference type="PROSITE" id="PS00039">
    <property type="entry name" value="DEAD_ATP_HELICASE"/>
    <property type="match status" value="1"/>
</dbReference>
<feature type="compositionally biased region" description="Acidic residues" evidence="8">
    <location>
        <begin position="407"/>
        <end position="434"/>
    </location>
</feature>
<dbReference type="PROSITE" id="PS51194">
    <property type="entry name" value="HELICASE_CTER"/>
    <property type="match status" value="1"/>
</dbReference>
<dbReference type="EMBL" id="JAOPGA020001102">
    <property type="protein sequence ID" value="KAL0485060.1"/>
    <property type="molecule type" value="Genomic_DNA"/>
</dbReference>
<dbReference type="AlphaFoldDB" id="A0AAW2Z6G4"/>
<dbReference type="SMART" id="SM00490">
    <property type="entry name" value="HELICc"/>
    <property type="match status" value="1"/>
</dbReference>
<evidence type="ECO:0000256" key="4">
    <source>
        <dbReference type="ARBA" id="ARBA00022840"/>
    </source>
</evidence>
<dbReference type="Pfam" id="PF00271">
    <property type="entry name" value="Helicase_C"/>
    <property type="match status" value="1"/>
</dbReference>
<evidence type="ECO:0000259" key="10">
    <source>
        <dbReference type="PROSITE" id="PS51194"/>
    </source>
</evidence>
<dbReference type="InterPro" id="IPR001650">
    <property type="entry name" value="Helicase_C-like"/>
</dbReference>
<proteinExistence type="inferred from homology"/>
<name>A0AAW2Z6G4_9EUKA</name>
<keyword evidence="3 6" id="KW-0347">Helicase</keyword>
<dbReference type="CDD" id="cd18787">
    <property type="entry name" value="SF2_C_DEAD"/>
    <property type="match status" value="1"/>
</dbReference>
<gene>
    <name evidence="11" type="ORF">AKO1_011820</name>
</gene>